<reference evidence="2" key="1">
    <citation type="submission" date="2022-03" db="EMBL/GenBank/DDBJ databases">
        <title>A functionally conserved STORR gene fusion in Papaver species that diverged 16.8 million years ago.</title>
        <authorList>
            <person name="Catania T."/>
        </authorList>
    </citation>
    <scope>NUCLEOTIDE SEQUENCE</scope>
    <source>
        <strain evidence="2">S-191538</strain>
    </source>
</reference>
<dbReference type="AlphaFoldDB" id="A0AA41VED1"/>
<organism evidence="2 3">
    <name type="scientific">Papaver nudicaule</name>
    <name type="common">Iceland poppy</name>
    <dbReference type="NCBI Taxonomy" id="74823"/>
    <lineage>
        <taxon>Eukaryota</taxon>
        <taxon>Viridiplantae</taxon>
        <taxon>Streptophyta</taxon>
        <taxon>Embryophyta</taxon>
        <taxon>Tracheophyta</taxon>
        <taxon>Spermatophyta</taxon>
        <taxon>Magnoliopsida</taxon>
        <taxon>Ranunculales</taxon>
        <taxon>Papaveraceae</taxon>
        <taxon>Papaveroideae</taxon>
        <taxon>Papaver</taxon>
    </lineage>
</organism>
<feature type="chain" id="PRO_5041354852" evidence="1">
    <location>
        <begin position="28"/>
        <end position="100"/>
    </location>
</feature>
<proteinExistence type="predicted"/>
<comment type="caution">
    <text evidence="2">The sequence shown here is derived from an EMBL/GenBank/DDBJ whole genome shotgun (WGS) entry which is preliminary data.</text>
</comment>
<dbReference type="Proteomes" id="UP001177140">
    <property type="component" value="Unassembled WGS sequence"/>
</dbReference>
<keyword evidence="3" id="KW-1185">Reference proteome</keyword>
<evidence type="ECO:0000313" key="3">
    <source>
        <dbReference type="Proteomes" id="UP001177140"/>
    </source>
</evidence>
<sequence length="100" mass="10860">MAKLFCASSPVFIAAFLLLLITVSVSADRTCRFDGGAWGKINEAKGSSPKSGLLNCFKTCETSKYRQAYQDTCNPLTGADKGLYVCYCCCSDVKKSTFDQ</sequence>
<name>A0AA41VED1_PAPNU</name>
<evidence type="ECO:0000256" key="1">
    <source>
        <dbReference type="SAM" id="SignalP"/>
    </source>
</evidence>
<accession>A0AA41VED1</accession>
<dbReference type="EMBL" id="JAJJMA010203559">
    <property type="protein sequence ID" value="MCL7039653.1"/>
    <property type="molecule type" value="Genomic_DNA"/>
</dbReference>
<feature type="signal peptide" evidence="1">
    <location>
        <begin position="1"/>
        <end position="27"/>
    </location>
</feature>
<gene>
    <name evidence="2" type="ORF">MKW94_001348</name>
</gene>
<protein>
    <submittedName>
        <fullName evidence="2">Uncharacterized protein</fullName>
    </submittedName>
</protein>
<keyword evidence="1" id="KW-0732">Signal</keyword>
<evidence type="ECO:0000313" key="2">
    <source>
        <dbReference type="EMBL" id="MCL7039653.1"/>
    </source>
</evidence>